<evidence type="ECO:0000256" key="1">
    <source>
        <dbReference type="SAM" id="MobiDB-lite"/>
    </source>
</evidence>
<name>A0A7G9A0Y7_9CAUD</name>
<organism evidence="2 3">
    <name type="scientific">Microbacterium phage ClearAsMud</name>
    <dbReference type="NCBI Taxonomy" id="2743404"/>
    <lineage>
        <taxon>Viruses</taxon>
        <taxon>Duplodnaviria</taxon>
        <taxon>Heunggongvirae</taxon>
        <taxon>Uroviricota</taxon>
        <taxon>Caudoviricetes</taxon>
        <taxon>Hodgkinviridae</taxon>
        <taxon>Quhwahvirus</taxon>
        <taxon>Quhwahvirus clearasmud</taxon>
    </lineage>
</organism>
<feature type="compositionally biased region" description="Acidic residues" evidence="1">
    <location>
        <begin position="52"/>
        <end position="76"/>
    </location>
</feature>
<proteinExistence type="predicted"/>
<keyword evidence="3" id="KW-1185">Reference proteome</keyword>
<dbReference type="RefSeq" id="YP_010751628.1">
    <property type="nucleotide sequence ID" value="NC_073371.1"/>
</dbReference>
<dbReference type="EMBL" id="MT657336">
    <property type="protein sequence ID" value="QNL30276.1"/>
    <property type="molecule type" value="Genomic_DNA"/>
</dbReference>
<feature type="compositionally biased region" description="Polar residues" evidence="1">
    <location>
        <begin position="88"/>
        <end position="98"/>
    </location>
</feature>
<feature type="region of interest" description="Disordered" evidence="1">
    <location>
        <begin position="47"/>
        <end position="106"/>
    </location>
</feature>
<protein>
    <submittedName>
        <fullName evidence="2">Uncharacterized protein</fullName>
    </submittedName>
</protein>
<dbReference type="GeneID" id="80005298"/>
<dbReference type="Proteomes" id="UP000516171">
    <property type="component" value="Segment"/>
</dbReference>
<dbReference type="KEGG" id="vg:80005298"/>
<reference evidence="2 3" key="1">
    <citation type="submission" date="2020-06" db="EMBL/GenBank/DDBJ databases">
        <authorList>
            <person name="Reeves M.E."/>
            <person name="Acevedo M.A."/>
            <person name="Bass K.M."/>
            <person name="Chau E.N."/>
            <person name="Ching B.P."/>
            <person name="Enriquez E.M."/>
            <person name="Evans S.M."/>
            <person name="Lin H.X."/>
            <person name="Mamora K.A."/>
            <person name="Pang C.A."/>
            <person name="Ponce U."/>
            <person name="Santos M.J."/>
            <person name="Tafoya C."/>
            <person name="Vaca M.C."/>
            <person name="Van Iderstein W.P."/>
            <person name="Velasco L.A."/>
            <person name="Williams V.E."/>
            <person name="Yonemoto G.T."/>
            <person name="Yonemoto T.K."/>
            <person name="Choi J.D."/>
            <person name="Dean N."/>
            <person name="Diaz A."/>
            <person name="Garlena R.A."/>
            <person name="Russell D.A."/>
            <person name="Pope W.H."/>
            <person name="Jacobs-Sera D."/>
            <person name="Hatfull G.F."/>
        </authorList>
    </citation>
    <scope>NUCLEOTIDE SEQUENCE [LARGE SCALE GENOMIC DNA]</scope>
</reference>
<accession>A0A7G9A0Y7</accession>
<sequence>MRVNVKVNQGGGMFGGGGSAEVDIQTARPAESAEATLAALMLLAQNGIGEYPGDDEETDDDSPEEGYADGSTEDDVPAAGWREDDASANWQAGDQNPVTDLHGSKPGDAVRIVWEGDNSSRLFIDSGTQWVSPAVAGRFSEPMTVEYNASDIRVELIARQAEFGSQPEAV</sequence>
<evidence type="ECO:0000313" key="3">
    <source>
        <dbReference type="Proteomes" id="UP000516171"/>
    </source>
</evidence>
<evidence type="ECO:0000313" key="2">
    <source>
        <dbReference type="EMBL" id="QNL30276.1"/>
    </source>
</evidence>
<gene>
    <name evidence="2" type="primary">66</name>
    <name evidence="2" type="ORF">SEA_CLEARASMUD_66</name>
</gene>